<organism evidence="9 10">
    <name type="scientific">Trichococcus flocculiformis</name>
    <dbReference type="NCBI Taxonomy" id="82803"/>
    <lineage>
        <taxon>Bacteria</taxon>
        <taxon>Bacillati</taxon>
        <taxon>Bacillota</taxon>
        <taxon>Bacilli</taxon>
        <taxon>Lactobacillales</taxon>
        <taxon>Carnobacteriaceae</taxon>
        <taxon>Trichococcus</taxon>
    </lineage>
</organism>
<keyword evidence="6 7" id="KW-0472">Membrane</keyword>
<evidence type="ECO:0000256" key="2">
    <source>
        <dbReference type="ARBA" id="ARBA00004936"/>
    </source>
</evidence>
<dbReference type="PANTHER" id="PTHR47371:SF3">
    <property type="entry name" value="PHOSPHOGLYCEROL TRANSFERASE I"/>
    <property type="match status" value="1"/>
</dbReference>
<feature type="transmembrane region" description="Helical" evidence="7">
    <location>
        <begin position="21"/>
        <end position="39"/>
    </location>
</feature>
<evidence type="ECO:0000256" key="6">
    <source>
        <dbReference type="ARBA" id="ARBA00023136"/>
    </source>
</evidence>
<name>A0A847D875_9LACT</name>
<evidence type="ECO:0000259" key="8">
    <source>
        <dbReference type="Pfam" id="PF00884"/>
    </source>
</evidence>
<dbReference type="CDD" id="cd16015">
    <property type="entry name" value="LTA_synthase"/>
    <property type="match status" value="1"/>
</dbReference>
<feature type="transmembrane region" description="Helical" evidence="7">
    <location>
        <begin position="128"/>
        <end position="149"/>
    </location>
</feature>
<dbReference type="EMBL" id="JAAZCD010000289">
    <property type="protein sequence ID" value="NLD33063.1"/>
    <property type="molecule type" value="Genomic_DNA"/>
</dbReference>
<feature type="transmembrane region" description="Helical" evidence="7">
    <location>
        <begin position="165"/>
        <end position="182"/>
    </location>
</feature>
<dbReference type="InterPro" id="IPR050448">
    <property type="entry name" value="OpgB/LTA_synthase_biosynth"/>
</dbReference>
<reference evidence="9 10" key="1">
    <citation type="journal article" date="2020" name="Biotechnol. Biofuels">
        <title>New insights from the biogas microbiome by comprehensive genome-resolved metagenomics of nearly 1600 species originating from multiple anaerobic digesters.</title>
        <authorList>
            <person name="Campanaro S."/>
            <person name="Treu L."/>
            <person name="Rodriguez-R L.M."/>
            <person name="Kovalovszki A."/>
            <person name="Ziels R.M."/>
            <person name="Maus I."/>
            <person name="Zhu X."/>
            <person name="Kougias P.G."/>
            <person name="Basile A."/>
            <person name="Luo G."/>
            <person name="Schluter A."/>
            <person name="Konstantinidis K.T."/>
            <person name="Angelidaki I."/>
        </authorList>
    </citation>
    <scope>NUCLEOTIDE SEQUENCE [LARGE SCALE GENOMIC DNA]</scope>
    <source>
        <strain evidence="9">AS07pgkLD_105</strain>
    </source>
</reference>
<dbReference type="InterPro" id="IPR000917">
    <property type="entry name" value="Sulfatase_N"/>
</dbReference>
<dbReference type="GO" id="GO:0016740">
    <property type="term" value="F:transferase activity"/>
    <property type="evidence" value="ECO:0007669"/>
    <property type="project" value="UniProtKB-KW"/>
</dbReference>
<keyword evidence="3" id="KW-1003">Cell membrane</keyword>
<keyword evidence="5 7" id="KW-1133">Transmembrane helix</keyword>
<evidence type="ECO:0000256" key="3">
    <source>
        <dbReference type="ARBA" id="ARBA00022475"/>
    </source>
</evidence>
<gene>
    <name evidence="9" type="ORF">GX662_12550</name>
</gene>
<proteinExistence type="predicted"/>
<dbReference type="GO" id="GO:0005886">
    <property type="term" value="C:plasma membrane"/>
    <property type="evidence" value="ECO:0007669"/>
    <property type="project" value="UniProtKB-SubCell"/>
</dbReference>
<evidence type="ECO:0000256" key="4">
    <source>
        <dbReference type="ARBA" id="ARBA00022692"/>
    </source>
</evidence>
<keyword evidence="9" id="KW-0378">Hydrolase</keyword>
<keyword evidence="9" id="KW-0808">Transferase</keyword>
<dbReference type="RefSeq" id="WP_276648466.1">
    <property type="nucleotide sequence ID" value="NZ_JAAZCD010000289.1"/>
</dbReference>
<evidence type="ECO:0000256" key="1">
    <source>
        <dbReference type="ARBA" id="ARBA00004651"/>
    </source>
</evidence>
<evidence type="ECO:0000313" key="10">
    <source>
        <dbReference type="Proteomes" id="UP000589373"/>
    </source>
</evidence>
<comment type="caution">
    <text evidence="9">The sequence shown here is derived from an EMBL/GenBank/DDBJ whole genome shotgun (WGS) entry which is preliminary data.</text>
</comment>
<keyword evidence="4 7" id="KW-0812">Transmembrane</keyword>
<feature type="transmembrane region" description="Helical" evidence="7">
    <location>
        <begin position="51"/>
        <end position="73"/>
    </location>
</feature>
<sequence>MEKRINYKKRKGRKRRFLLQFVTLILTVIIIQMFLQYTLDTTLSVINNSVVIPSRGTLIVSTSVLLILGSWLWALMGDVMLANVLLIFVGGIMGVVNLEKTRQRTEPLYPSDFEMITASKSLLGMVPWQTAAAGIAFVLFGGVVIYFLIRRNLRRQTPKLSKKNRLAMLLVTSIGVLYIGQFQQPGNLVKLAYEKKNDWIPWSQLDNYHVNGFVAGFLYNLPSDPMEKPAYYSAGKIDELQAKYQVIADEINAGRDKTEPDVNIIFVMNESFSDPLELDGLNLGMDPIPFVRALADNSYSGEMLSTGYGGGTANIEFEALSTFSMEPFGANITTPYTQFLSSIEQFPSVVSRLKDAGYATTAIHPFNTTMYKRKENYKVLGFDSFIYDATMSSVTERIDTNPYISDKSAYEEVLQKMAETPETDFIHLVTMQNHAPYVNKYTAVPSYEESGIKDEEVRNYLQDLIYSDEAFELLMTQLADFEEPTVVVFWGDHQSSVFGESVYEENEVQNMHETPLRILSNFDSSYKDLGTISPIYFYTEVLEMTQTKLTPYDALLETLQSVLPAFEKSMYLNGQTGEYVFSREDLPEKTLEILSDYEQIQYDVLTGKRFSMENDFFE</sequence>
<comment type="subcellular location">
    <subcellularLocation>
        <location evidence="1">Cell membrane</location>
        <topology evidence="1">Multi-pass membrane protein</topology>
    </subcellularLocation>
</comment>
<evidence type="ECO:0000256" key="5">
    <source>
        <dbReference type="ARBA" id="ARBA00022989"/>
    </source>
</evidence>
<accession>A0A847D875</accession>
<dbReference type="Gene3D" id="3.40.720.10">
    <property type="entry name" value="Alkaline Phosphatase, subunit A"/>
    <property type="match status" value="1"/>
</dbReference>
<dbReference type="InterPro" id="IPR017850">
    <property type="entry name" value="Alkaline_phosphatase_core_sf"/>
</dbReference>
<feature type="domain" description="Sulfatase N-terminal" evidence="8">
    <location>
        <begin position="263"/>
        <end position="545"/>
    </location>
</feature>
<dbReference type="PANTHER" id="PTHR47371">
    <property type="entry name" value="LIPOTEICHOIC ACID SYNTHASE"/>
    <property type="match status" value="1"/>
</dbReference>
<dbReference type="GO" id="GO:0016787">
    <property type="term" value="F:hydrolase activity"/>
    <property type="evidence" value="ECO:0007669"/>
    <property type="project" value="UniProtKB-KW"/>
</dbReference>
<dbReference type="AlphaFoldDB" id="A0A847D875"/>
<dbReference type="Proteomes" id="UP000589373">
    <property type="component" value="Unassembled WGS sequence"/>
</dbReference>
<feature type="transmembrane region" description="Helical" evidence="7">
    <location>
        <begin position="80"/>
        <end position="98"/>
    </location>
</feature>
<dbReference type="Pfam" id="PF00884">
    <property type="entry name" value="Sulfatase"/>
    <property type="match status" value="1"/>
</dbReference>
<evidence type="ECO:0000256" key="7">
    <source>
        <dbReference type="SAM" id="Phobius"/>
    </source>
</evidence>
<comment type="pathway">
    <text evidence="2">Cell wall biogenesis; lipoteichoic acid biosynthesis.</text>
</comment>
<evidence type="ECO:0000313" key="9">
    <source>
        <dbReference type="EMBL" id="NLD33063.1"/>
    </source>
</evidence>
<protein>
    <submittedName>
        <fullName evidence="9">Sulfatase-like hydrolase/transferase</fullName>
    </submittedName>
</protein>
<dbReference type="SUPFAM" id="SSF53649">
    <property type="entry name" value="Alkaline phosphatase-like"/>
    <property type="match status" value="1"/>
</dbReference>